<feature type="domain" description="ABC transmembrane type-1" evidence="12">
    <location>
        <begin position="176"/>
        <end position="456"/>
    </location>
</feature>
<dbReference type="GO" id="GO:0005886">
    <property type="term" value="C:plasma membrane"/>
    <property type="evidence" value="ECO:0007669"/>
    <property type="project" value="UniProtKB-SubCell"/>
</dbReference>
<dbReference type="GO" id="GO:0005524">
    <property type="term" value="F:ATP binding"/>
    <property type="evidence" value="ECO:0007669"/>
    <property type="project" value="UniProtKB-KW"/>
</dbReference>
<keyword evidence="4 10" id="KW-0812">Transmembrane</keyword>
<dbReference type="InterPro" id="IPR017871">
    <property type="entry name" value="ABC_transporter-like_CS"/>
</dbReference>
<dbReference type="AlphaFoldDB" id="A0A0N0ZTP6"/>
<evidence type="ECO:0000256" key="9">
    <source>
        <dbReference type="ARBA" id="ARBA00023136"/>
    </source>
</evidence>
<proteinExistence type="predicted"/>
<dbReference type="Gene3D" id="3.40.50.300">
    <property type="entry name" value="P-loop containing nucleotide triphosphate hydrolases"/>
    <property type="match status" value="1"/>
</dbReference>
<keyword evidence="3" id="KW-1003">Cell membrane</keyword>
<keyword evidence="2" id="KW-0813">Transport</keyword>
<keyword evidence="5" id="KW-0547">Nucleotide-binding</keyword>
<evidence type="ECO:0008006" key="16">
    <source>
        <dbReference type="Google" id="ProtNLM"/>
    </source>
</evidence>
<evidence type="ECO:0000256" key="1">
    <source>
        <dbReference type="ARBA" id="ARBA00004651"/>
    </source>
</evidence>
<evidence type="ECO:0000313" key="14">
    <source>
        <dbReference type="EMBL" id="KPE49439.1"/>
    </source>
</evidence>
<dbReference type="Gene3D" id="3.90.70.10">
    <property type="entry name" value="Cysteine proteinases"/>
    <property type="match status" value="1"/>
</dbReference>
<dbReference type="PROSITE" id="PS50990">
    <property type="entry name" value="PEPTIDASE_C39"/>
    <property type="match status" value="1"/>
</dbReference>
<feature type="transmembrane region" description="Helical" evidence="10">
    <location>
        <begin position="208"/>
        <end position="229"/>
    </location>
</feature>
<dbReference type="SMART" id="SM00382">
    <property type="entry name" value="AAA"/>
    <property type="match status" value="1"/>
</dbReference>
<comment type="subcellular location">
    <subcellularLocation>
        <location evidence="1">Cell membrane</location>
        <topology evidence="1">Multi-pass membrane protein</topology>
    </subcellularLocation>
</comment>
<feature type="domain" description="Peptidase C39" evidence="13">
    <location>
        <begin position="17"/>
        <end position="135"/>
    </location>
</feature>
<dbReference type="InterPro" id="IPR027417">
    <property type="entry name" value="P-loop_NTPase"/>
</dbReference>
<dbReference type="PROSITE" id="PS50893">
    <property type="entry name" value="ABC_TRANSPORTER_2"/>
    <property type="match status" value="1"/>
</dbReference>
<evidence type="ECO:0000256" key="5">
    <source>
        <dbReference type="ARBA" id="ARBA00022741"/>
    </source>
</evidence>
<evidence type="ECO:0000256" key="7">
    <source>
        <dbReference type="ARBA" id="ARBA00022840"/>
    </source>
</evidence>
<dbReference type="PANTHER" id="PTHR43394">
    <property type="entry name" value="ATP-DEPENDENT PERMEASE MDL1, MITOCHONDRIAL"/>
    <property type="match status" value="1"/>
</dbReference>
<dbReference type="InterPro" id="IPR011527">
    <property type="entry name" value="ABC1_TM_dom"/>
</dbReference>
<evidence type="ECO:0000259" key="11">
    <source>
        <dbReference type="PROSITE" id="PS50893"/>
    </source>
</evidence>
<dbReference type="Proteomes" id="UP000037953">
    <property type="component" value="Unassembled WGS sequence"/>
</dbReference>
<feature type="transmembrane region" description="Helical" evidence="10">
    <location>
        <begin position="175"/>
        <end position="196"/>
    </location>
</feature>
<protein>
    <recommendedName>
        <fullName evidence="16">Peptidase domain-containing ABC transporter</fullName>
    </recommendedName>
</protein>
<keyword evidence="9 10" id="KW-0472">Membrane</keyword>
<dbReference type="SUPFAM" id="SSF52540">
    <property type="entry name" value="P-loop containing nucleoside triphosphate hydrolases"/>
    <property type="match status" value="1"/>
</dbReference>
<keyword evidence="7" id="KW-0067">ATP-binding</keyword>
<keyword evidence="6" id="KW-0378">Hydrolase</keyword>
<dbReference type="GO" id="GO:0006508">
    <property type="term" value="P:proteolysis"/>
    <property type="evidence" value="ECO:0007669"/>
    <property type="project" value="InterPro"/>
</dbReference>
<evidence type="ECO:0000259" key="13">
    <source>
        <dbReference type="PROSITE" id="PS50990"/>
    </source>
</evidence>
<comment type="caution">
    <text evidence="14">The sequence shown here is derived from an EMBL/GenBank/DDBJ whole genome shotgun (WGS) entry which is preliminary data.</text>
</comment>
<dbReference type="EMBL" id="LJOD01000018">
    <property type="protein sequence ID" value="KPE49439.1"/>
    <property type="molecule type" value="Genomic_DNA"/>
</dbReference>
<gene>
    <name evidence="14" type="ORF">AOB46_19915</name>
</gene>
<evidence type="ECO:0000259" key="12">
    <source>
        <dbReference type="PROSITE" id="PS50929"/>
    </source>
</evidence>
<dbReference type="PROSITE" id="PS50929">
    <property type="entry name" value="ABC_TM1F"/>
    <property type="match status" value="1"/>
</dbReference>
<dbReference type="Pfam" id="PF03412">
    <property type="entry name" value="Peptidase_C39"/>
    <property type="match status" value="1"/>
</dbReference>
<evidence type="ECO:0000256" key="2">
    <source>
        <dbReference type="ARBA" id="ARBA00022448"/>
    </source>
</evidence>
<reference evidence="15" key="2">
    <citation type="submission" date="2015-09" db="EMBL/GenBank/DDBJ databases">
        <title>Draft genome sequence of a multidrug-resistant Chryseobacterium indologenes isolate from Malaysia.</title>
        <authorList>
            <person name="Yu C.Y."/>
            <person name="Ang G.Y."/>
            <person name="Chan K.-G."/>
        </authorList>
    </citation>
    <scope>NUCLEOTIDE SEQUENCE [LARGE SCALE GENOMIC DNA]</scope>
    <source>
        <strain evidence="15">CI_885</strain>
    </source>
</reference>
<dbReference type="Gene3D" id="1.20.1560.10">
    <property type="entry name" value="ABC transporter type 1, transmembrane domain"/>
    <property type="match status" value="1"/>
</dbReference>
<dbReference type="Pfam" id="PF00005">
    <property type="entry name" value="ABC_tran"/>
    <property type="match status" value="1"/>
</dbReference>
<organism evidence="14 15">
    <name type="scientific">Chryseobacterium indologenes</name>
    <name type="common">Flavobacterium indologenes</name>
    <dbReference type="NCBI Taxonomy" id="253"/>
    <lineage>
        <taxon>Bacteria</taxon>
        <taxon>Pseudomonadati</taxon>
        <taxon>Bacteroidota</taxon>
        <taxon>Flavobacteriia</taxon>
        <taxon>Flavobacteriales</taxon>
        <taxon>Weeksellaceae</taxon>
        <taxon>Chryseobacterium group</taxon>
        <taxon>Chryseobacterium</taxon>
    </lineage>
</organism>
<dbReference type="PANTHER" id="PTHR43394:SF1">
    <property type="entry name" value="ATP-BINDING CASSETTE SUB-FAMILY B MEMBER 10, MITOCHONDRIAL"/>
    <property type="match status" value="1"/>
</dbReference>
<dbReference type="SUPFAM" id="SSF90123">
    <property type="entry name" value="ABC transporter transmembrane region"/>
    <property type="match status" value="1"/>
</dbReference>
<feature type="transmembrane region" description="Helical" evidence="10">
    <location>
        <begin position="314"/>
        <end position="333"/>
    </location>
</feature>
<dbReference type="InterPro" id="IPR003439">
    <property type="entry name" value="ABC_transporter-like_ATP-bd"/>
</dbReference>
<name>A0A0N0ZTP6_CHRID</name>
<dbReference type="GO" id="GO:0016887">
    <property type="term" value="F:ATP hydrolysis activity"/>
    <property type="evidence" value="ECO:0007669"/>
    <property type="project" value="InterPro"/>
</dbReference>
<dbReference type="CDD" id="cd18571">
    <property type="entry name" value="ABC_6TM_peptidase_like"/>
    <property type="match status" value="1"/>
</dbReference>
<dbReference type="RefSeq" id="WP_062702672.1">
    <property type="nucleotide sequence ID" value="NZ_LJOD01000018.1"/>
</dbReference>
<evidence type="ECO:0000256" key="8">
    <source>
        <dbReference type="ARBA" id="ARBA00022989"/>
    </source>
</evidence>
<dbReference type="InterPro" id="IPR003593">
    <property type="entry name" value="AAA+_ATPase"/>
</dbReference>
<dbReference type="PROSITE" id="PS00211">
    <property type="entry name" value="ABC_TRANSPORTER_1"/>
    <property type="match status" value="1"/>
</dbReference>
<dbReference type="InterPro" id="IPR005074">
    <property type="entry name" value="Peptidase_C39"/>
</dbReference>
<dbReference type="Pfam" id="PF00664">
    <property type="entry name" value="ABC_membrane"/>
    <property type="match status" value="1"/>
</dbReference>
<evidence type="ECO:0000256" key="10">
    <source>
        <dbReference type="SAM" id="Phobius"/>
    </source>
</evidence>
<dbReference type="FunFam" id="3.40.50.300:FF:000221">
    <property type="entry name" value="Multidrug ABC transporter ATP-binding protein"/>
    <property type="match status" value="1"/>
</dbReference>
<reference evidence="14 15" key="1">
    <citation type="journal article" date="2015" name="Genom Data">
        <title>Draft genome sequence of a multidrug-resistant Chryseobacterium indologenes isolate from Malaysia.</title>
        <authorList>
            <person name="Yu C.Y."/>
            <person name="Ang G.Y."/>
            <person name="Cheng H.J."/>
            <person name="Cheong Y.M."/>
            <person name="Yin W.F."/>
            <person name="Chan K.G."/>
        </authorList>
    </citation>
    <scope>NUCLEOTIDE SEQUENCE [LARGE SCALE GENOMIC DNA]</scope>
    <source>
        <strain evidence="14 15">CI_885</strain>
    </source>
</reference>
<sequence>MFNKKWFRLKKTPFYYQLSSTDCGFVCLRMISDYYNKTYTDEYFTDELQYNGISIKKLEAFASSLGFETLIAKTDYDSLVNNAPVPFIAFWNQNHFIVVYTITKDKVMIADPEFGKATYSKDQFLKGWSQNQEEGIVLLMEPANNNEEKKTLKKKPKRGNLQYVIQYLRKYKKQLFFIALTLLISSCIELIFPFFSQKIIDKGVAQKNISLIYLILIAQITLFISKVGLEFYRSWLFIHISSRISLSIISDFLVKLMKLPLKFFNSKNIGDLTQRINDHRRIEAFLSKDLIQAVFSIFTIIIYSFVLLYFNLTIFLIICICTAVELGWIFSFFKKVKVLDKKTFSLNAKDQNKIYELINSMHEIKLNNLEENKRNEWQKIQTNVYLNNIDKLKINQQYESYRFISFFQNILVVFVSAIAVMNGTLTIGSMLAVMYIIGGLNVPISQLINFVMQYQLVKVSFERLNEIHNKPDEENISKVSKLNEIQDINIENINFSYDHSNDILKNISLKIPKGKTTAIVGVSGSGKTTLLKLILKFYKPQQGNLLLDETPLEDIENTLWRNKCGVILQDSFIFSDTISYNISLEENADPEKLLNAVKLANIDDFIDKLPLKLHTLIGTEGIGISHGQKQRILIARAIYKNPDYLFFDEATNSLDAKNERIIVENIDRYFKNKTMIIVAHRLSTVKNADQIIVLDNGEIIEKGSHDELIRNKGKYFELIQNQLELGL</sequence>
<dbReference type="InterPro" id="IPR036640">
    <property type="entry name" value="ABC1_TM_sf"/>
</dbReference>
<accession>A0A0N0ZTP6</accession>
<evidence type="ECO:0000313" key="15">
    <source>
        <dbReference type="Proteomes" id="UP000037953"/>
    </source>
</evidence>
<evidence type="ECO:0000256" key="6">
    <source>
        <dbReference type="ARBA" id="ARBA00022801"/>
    </source>
</evidence>
<dbReference type="GO" id="GO:0008233">
    <property type="term" value="F:peptidase activity"/>
    <property type="evidence" value="ECO:0007669"/>
    <property type="project" value="InterPro"/>
</dbReference>
<evidence type="ECO:0000256" key="4">
    <source>
        <dbReference type="ARBA" id="ARBA00022692"/>
    </source>
</evidence>
<dbReference type="GO" id="GO:0015421">
    <property type="term" value="F:ABC-type oligopeptide transporter activity"/>
    <property type="evidence" value="ECO:0007669"/>
    <property type="project" value="TreeGrafter"/>
</dbReference>
<dbReference type="OrthoDB" id="9762778at2"/>
<evidence type="ECO:0000256" key="3">
    <source>
        <dbReference type="ARBA" id="ARBA00022475"/>
    </source>
</evidence>
<dbReference type="InterPro" id="IPR039421">
    <property type="entry name" value="Type_1_exporter"/>
</dbReference>
<feature type="domain" description="ABC transporter" evidence="11">
    <location>
        <begin position="488"/>
        <end position="721"/>
    </location>
</feature>
<dbReference type="PATRIC" id="fig|253.9.peg.1958"/>
<keyword evidence="8 10" id="KW-1133">Transmembrane helix</keyword>
<feature type="transmembrane region" description="Helical" evidence="10">
    <location>
        <begin position="290"/>
        <end position="308"/>
    </location>
</feature>